<evidence type="ECO:0000313" key="7">
    <source>
        <dbReference type="EMBL" id="GAP19009.1"/>
    </source>
</evidence>
<protein>
    <submittedName>
        <fullName evidence="7">Periplasmic serine protease</fullName>
    </submittedName>
</protein>
<dbReference type="AlphaFoldDB" id="A0A0M8JPJ0"/>
<dbReference type="OrthoDB" id="161875at2"/>
<keyword evidence="5" id="KW-0472">Membrane</keyword>
<dbReference type="EMBL" id="LGCM01000064">
    <property type="protein sequence ID" value="KPL76223.1"/>
    <property type="molecule type" value="Genomic_DNA"/>
</dbReference>
<dbReference type="CDD" id="cd07023">
    <property type="entry name" value="S49_Sppa_N_C"/>
    <property type="match status" value="1"/>
</dbReference>
<name>A0A0M8JPJ0_9CHLR</name>
<keyword evidence="9" id="KW-1185">Reference proteome</keyword>
<keyword evidence="2 7" id="KW-0645">Protease</keyword>
<reference evidence="7" key="1">
    <citation type="journal article" date="2015" name="Genome Announc.">
        <title>Draft Genome Sequences of Anaerolinea thermolimosa IMO-1, Bellilinea caldifistulae GOMI-1, Leptolinea tardivitalis YMTK-2, Levilinea saccharolytica KIBI-1, Longilinea arvoryzae KOME-1, Previously Described as Members of the Class Anaerolineae (Chloroflexi).</title>
        <authorList>
            <person name="Matsuura N."/>
            <person name="Tourlousse M.D."/>
            <person name="Ohashi A."/>
            <person name="Hugenholtz P."/>
            <person name="Sekiguchi Y."/>
        </authorList>
    </citation>
    <scope>NUCLEOTIDE SEQUENCE</scope>
    <source>
        <strain evidence="7">KIBI-1</strain>
    </source>
</reference>
<dbReference type="Proteomes" id="UP000050501">
    <property type="component" value="Unassembled WGS sequence"/>
</dbReference>
<dbReference type="STRING" id="229921.ADN01_16870"/>
<dbReference type="InterPro" id="IPR002142">
    <property type="entry name" value="Peptidase_S49"/>
</dbReference>
<dbReference type="Pfam" id="PF01343">
    <property type="entry name" value="Peptidase_S49"/>
    <property type="match status" value="1"/>
</dbReference>
<organism evidence="7">
    <name type="scientific">Levilinea saccharolytica</name>
    <dbReference type="NCBI Taxonomy" id="229921"/>
    <lineage>
        <taxon>Bacteria</taxon>
        <taxon>Bacillati</taxon>
        <taxon>Chloroflexota</taxon>
        <taxon>Anaerolineae</taxon>
        <taxon>Anaerolineales</taxon>
        <taxon>Anaerolineaceae</taxon>
        <taxon>Levilinea</taxon>
    </lineage>
</organism>
<evidence type="ECO:0000313" key="8">
    <source>
        <dbReference type="EMBL" id="KPL76223.1"/>
    </source>
</evidence>
<dbReference type="PRINTS" id="PR00127">
    <property type="entry name" value="CLPPROTEASEP"/>
</dbReference>
<evidence type="ECO:0000256" key="1">
    <source>
        <dbReference type="ARBA" id="ARBA00008683"/>
    </source>
</evidence>
<dbReference type="GO" id="GO:0004252">
    <property type="term" value="F:serine-type endopeptidase activity"/>
    <property type="evidence" value="ECO:0007669"/>
    <property type="project" value="InterPro"/>
</dbReference>
<dbReference type="InterPro" id="IPR047272">
    <property type="entry name" value="S49_SppA_C"/>
</dbReference>
<dbReference type="RefSeq" id="WP_062419319.1">
    <property type="nucleotide sequence ID" value="NZ_BBXZ01000156.1"/>
</dbReference>
<gene>
    <name evidence="8" type="ORF">ADN01_16870</name>
    <name evidence="7" type="ORF">LSAC_02907</name>
</gene>
<keyword evidence="5" id="KW-0812">Transmembrane</keyword>
<feature type="transmembrane region" description="Helical" evidence="5">
    <location>
        <begin position="12"/>
        <end position="33"/>
    </location>
</feature>
<dbReference type="SUPFAM" id="SSF52096">
    <property type="entry name" value="ClpP/crotonase"/>
    <property type="match status" value="1"/>
</dbReference>
<evidence type="ECO:0000256" key="2">
    <source>
        <dbReference type="ARBA" id="ARBA00022670"/>
    </source>
</evidence>
<dbReference type="InterPro" id="IPR029045">
    <property type="entry name" value="ClpP/crotonase-like_dom_sf"/>
</dbReference>
<dbReference type="InterPro" id="IPR001907">
    <property type="entry name" value="ClpP"/>
</dbReference>
<keyword evidence="5" id="KW-1133">Transmembrane helix</keyword>
<dbReference type="GO" id="GO:0004176">
    <property type="term" value="F:ATP-dependent peptidase activity"/>
    <property type="evidence" value="ECO:0007669"/>
    <property type="project" value="InterPro"/>
</dbReference>
<accession>A0A0M8JPJ0</accession>
<evidence type="ECO:0000313" key="9">
    <source>
        <dbReference type="Proteomes" id="UP000050501"/>
    </source>
</evidence>
<dbReference type="Gene3D" id="3.90.226.10">
    <property type="entry name" value="2-enoyl-CoA Hydratase, Chain A, domain 1"/>
    <property type="match status" value="1"/>
</dbReference>
<feature type="domain" description="Peptidase S49" evidence="6">
    <location>
        <begin position="94"/>
        <end position="230"/>
    </location>
</feature>
<dbReference type="PANTHER" id="PTHR42987:SF4">
    <property type="entry name" value="PROTEASE SOHB-RELATED"/>
    <property type="match status" value="1"/>
</dbReference>
<evidence type="ECO:0000256" key="5">
    <source>
        <dbReference type="SAM" id="Phobius"/>
    </source>
</evidence>
<evidence type="ECO:0000256" key="4">
    <source>
        <dbReference type="ARBA" id="ARBA00022825"/>
    </source>
</evidence>
<comment type="similarity">
    <text evidence="1">Belongs to the peptidase S49 family.</text>
</comment>
<sequence>MSDSAPTPFGRFRALAGWILLPLIAGILLSLLIPKPIIGVIYLKDAIYDGSAQDMITQLIYAREHPEVRAVVLVVNSPGGTVTDTESVYLEMARLRQTKPVVMMVEGMAASGAYYLAAGSDYVLAKPSSLVGNIGIIGYLPESPSVQEEVYSTGPYKTLGYPRDTFIRDMDTLKQGFLKAVQLGRGDRLKIGPEVVLRGEIWTGTTALKYGLIDAIGTQSQAFDQAAAMAHIAHYTTADLRTLTGLPIFVTSPFYYQAPDGRMTPYPNQSGLFYLYVPPTEEQP</sequence>
<dbReference type="PANTHER" id="PTHR42987">
    <property type="entry name" value="PEPTIDASE S49"/>
    <property type="match status" value="1"/>
</dbReference>
<keyword evidence="3" id="KW-0378">Hydrolase</keyword>
<keyword evidence="4" id="KW-0720">Serine protease</keyword>
<dbReference type="EMBL" id="DF967975">
    <property type="protein sequence ID" value="GAP19009.1"/>
    <property type="molecule type" value="Genomic_DNA"/>
</dbReference>
<proteinExistence type="inferred from homology"/>
<reference evidence="8 9" key="2">
    <citation type="submission" date="2015-07" db="EMBL/GenBank/DDBJ databases">
        <title>Genome sequence of Levilinea saccharolytica DSM 16555.</title>
        <authorList>
            <person name="Hemp J."/>
            <person name="Ward L.M."/>
            <person name="Pace L.A."/>
            <person name="Fischer W.W."/>
        </authorList>
    </citation>
    <scope>NUCLEOTIDE SEQUENCE [LARGE SCALE GENOMIC DNA]</scope>
    <source>
        <strain evidence="8 9">KIBI-1</strain>
    </source>
</reference>
<evidence type="ECO:0000256" key="3">
    <source>
        <dbReference type="ARBA" id="ARBA00022801"/>
    </source>
</evidence>
<dbReference type="GO" id="GO:0006508">
    <property type="term" value="P:proteolysis"/>
    <property type="evidence" value="ECO:0007669"/>
    <property type="project" value="UniProtKB-KW"/>
</dbReference>
<evidence type="ECO:0000259" key="6">
    <source>
        <dbReference type="Pfam" id="PF01343"/>
    </source>
</evidence>